<protein>
    <submittedName>
        <fullName evidence="2">Uncharacterized protein</fullName>
    </submittedName>
</protein>
<reference evidence="3 5" key="2">
    <citation type="submission" date="2018-06" db="EMBL/GenBank/DDBJ databases">
        <authorList>
            <consortium name="Pathogen Informatics"/>
            <person name="Doyle S."/>
        </authorList>
    </citation>
    <scope>NUCLEOTIDE SEQUENCE [LARGE SCALE GENOMIC DNA]</scope>
    <source>
        <strain evidence="3 5">NCTC10293</strain>
    </source>
</reference>
<feature type="transmembrane region" description="Helical" evidence="1">
    <location>
        <begin position="247"/>
        <end position="270"/>
    </location>
</feature>
<evidence type="ECO:0000256" key="1">
    <source>
        <dbReference type="SAM" id="Phobius"/>
    </source>
</evidence>
<keyword evidence="1" id="KW-1133">Transmembrane helix</keyword>
<evidence type="ECO:0000313" key="2">
    <source>
        <dbReference type="EMBL" id="OOR88254.1"/>
    </source>
</evidence>
<sequence length="290" mass="32935">MGFLTHQIGYKRLNQRPIFLLILFYFICFIFSFAGNFNAVYTNYQTEQLYRDEITAHKQQLLDVLAASNKALDNFAPDDHRQAVRVESLTQQLVSQITDSARPGLGNQARDLIRQIEAILGEKLTEFAGSPQELAQKYSENITAIAQKKFGESDYGRAQAIKVRNTQLANELDGLMEEALFDPEALKERGSAHVLNLQVVNGINQIGTDTQEFVNDPERFSFEKTHVKTQELGKIAFSFKSGFTQHIFVALMLSLFCIFVDWAMIVFLLVHYGRGEVEPYQPNINKAIDL</sequence>
<keyword evidence="4" id="KW-1185">Reference proteome</keyword>
<dbReference type="Proteomes" id="UP000190435">
    <property type="component" value="Unassembled WGS sequence"/>
</dbReference>
<dbReference type="STRING" id="34060.B0181_08400"/>
<reference evidence="2 4" key="1">
    <citation type="submission" date="2017-02" db="EMBL/GenBank/DDBJ databases">
        <title>Draft genome sequence of Moraxella caviae CCUG 355 type strain.</title>
        <authorList>
            <person name="Engstrom-Jakobsson H."/>
            <person name="Salva-Serra F."/>
            <person name="Thorell K."/>
            <person name="Gonzales-Siles L."/>
            <person name="Karlsson R."/>
            <person name="Boulund F."/>
            <person name="Engstrand L."/>
            <person name="Moore E."/>
        </authorList>
    </citation>
    <scope>NUCLEOTIDE SEQUENCE [LARGE SCALE GENOMIC DNA]</scope>
    <source>
        <strain evidence="2 4">CCUG 355</strain>
    </source>
</reference>
<evidence type="ECO:0000313" key="3">
    <source>
        <dbReference type="EMBL" id="STZ13914.1"/>
    </source>
</evidence>
<proteinExistence type="predicted"/>
<feature type="transmembrane region" description="Helical" evidence="1">
    <location>
        <begin position="18"/>
        <end position="41"/>
    </location>
</feature>
<dbReference type="EMBL" id="UGQE01000004">
    <property type="protein sequence ID" value="STZ13914.1"/>
    <property type="molecule type" value="Genomic_DNA"/>
</dbReference>
<dbReference type="OrthoDB" id="5670643at2"/>
<evidence type="ECO:0000313" key="4">
    <source>
        <dbReference type="Proteomes" id="UP000190435"/>
    </source>
</evidence>
<name>A0A1S9ZXN0_9GAMM</name>
<organism evidence="2 4">
    <name type="scientific">Moraxella caviae</name>
    <dbReference type="NCBI Taxonomy" id="34060"/>
    <lineage>
        <taxon>Bacteria</taxon>
        <taxon>Pseudomonadati</taxon>
        <taxon>Pseudomonadota</taxon>
        <taxon>Gammaproteobacteria</taxon>
        <taxon>Moraxellales</taxon>
        <taxon>Moraxellaceae</taxon>
        <taxon>Moraxella</taxon>
    </lineage>
</organism>
<keyword evidence="1" id="KW-0812">Transmembrane</keyword>
<evidence type="ECO:0000313" key="5">
    <source>
        <dbReference type="Proteomes" id="UP000255279"/>
    </source>
</evidence>
<keyword evidence="1" id="KW-0472">Membrane</keyword>
<dbReference type="AlphaFoldDB" id="A0A1S9ZXN0"/>
<dbReference type="EMBL" id="MUXU01000054">
    <property type="protein sequence ID" value="OOR88254.1"/>
    <property type="molecule type" value="Genomic_DNA"/>
</dbReference>
<accession>A0A1S9ZXN0</accession>
<dbReference type="Proteomes" id="UP000255279">
    <property type="component" value="Unassembled WGS sequence"/>
</dbReference>
<dbReference type="RefSeq" id="WP_078277059.1">
    <property type="nucleotide sequence ID" value="NZ_MUXU01000054.1"/>
</dbReference>
<gene>
    <name evidence="2" type="ORF">B0181_08400</name>
    <name evidence="3" type="ORF">NCTC10293_01493</name>
</gene>